<dbReference type="EMBL" id="SEYY01019845">
    <property type="protein sequence ID" value="KAB7497851.1"/>
    <property type="molecule type" value="Genomic_DNA"/>
</dbReference>
<feature type="transmembrane region" description="Helical" evidence="1">
    <location>
        <begin position="153"/>
        <end position="174"/>
    </location>
</feature>
<dbReference type="OrthoDB" id="10425827at2759"/>
<feature type="transmembrane region" description="Helical" evidence="1">
    <location>
        <begin position="97"/>
        <end position="115"/>
    </location>
</feature>
<evidence type="ECO:0000256" key="1">
    <source>
        <dbReference type="SAM" id="Phobius"/>
    </source>
</evidence>
<accession>A0A5N5SUH3</accession>
<organism evidence="2 3">
    <name type="scientific">Armadillidium nasatum</name>
    <dbReference type="NCBI Taxonomy" id="96803"/>
    <lineage>
        <taxon>Eukaryota</taxon>
        <taxon>Metazoa</taxon>
        <taxon>Ecdysozoa</taxon>
        <taxon>Arthropoda</taxon>
        <taxon>Crustacea</taxon>
        <taxon>Multicrustacea</taxon>
        <taxon>Malacostraca</taxon>
        <taxon>Eumalacostraca</taxon>
        <taxon>Peracarida</taxon>
        <taxon>Isopoda</taxon>
        <taxon>Oniscidea</taxon>
        <taxon>Crinocheta</taxon>
        <taxon>Armadillidiidae</taxon>
        <taxon>Armadillidium</taxon>
    </lineage>
</organism>
<dbReference type="AlphaFoldDB" id="A0A5N5SUH3"/>
<keyword evidence="3" id="KW-1185">Reference proteome</keyword>
<dbReference type="Proteomes" id="UP000326759">
    <property type="component" value="Unassembled WGS sequence"/>
</dbReference>
<gene>
    <name evidence="2" type="ORF">Anas_09801</name>
</gene>
<protein>
    <submittedName>
        <fullName evidence="2">Uncharacterized protein</fullName>
    </submittedName>
</protein>
<feature type="transmembrane region" description="Helical" evidence="1">
    <location>
        <begin position="127"/>
        <end position="147"/>
    </location>
</feature>
<keyword evidence="1" id="KW-0812">Transmembrane</keyword>
<keyword evidence="1" id="KW-0472">Membrane</keyword>
<evidence type="ECO:0000313" key="3">
    <source>
        <dbReference type="Proteomes" id="UP000326759"/>
    </source>
</evidence>
<feature type="non-terminal residue" evidence="2">
    <location>
        <position position="195"/>
    </location>
</feature>
<keyword evidence="1" id="KW-1133">Transmembrane helix</keyword>
<evidence type="ECO:0000313" key="2">
    <source>
        <dbReference type="EMBL" id="KAB7497851.1"/>
    </source>
</evidence>
<proteinExistence type="predicted"/>
<feature type="transmembrane region" description="Helical" evidence="1">
    <location>
        <begin position="67"/>
        <end position="85"/>
    </location>
</feature>
<reference evidence="2 3" key="1">
    <citation type="journal article" date="2019" name="PLoS Biol.">
        <title>Sex chromosomes control vertical transmission of feminizing Wolbachia symbionts in an isopod.</title>
        <authorList>
            <person name="Becking T."/>
            <person name="Chebbi M.A."/>
            <person name="Giraud I."/>
            <person name="Moumen B."/>
            <person name="Laverre T."/>
            <person name="Caubet Y."/>
            <person name="Peccoud J."/>
            <person name="Gilbert C."/>
            <person name="Cordaux R."/>
        </authorList>
    </citation>
    <scope>NUCLEOTIDE SEQUENCE [LARGE SCALE GENOMIC DNA]</scope>
    <source>
        <strain evidence="2">ANa2</strain>
        <tissue evidence="2">Whole body excluding digestive tract and cuticle</tissue>
    </source>
</reference>
<name>A0A5N5SUH3_9CRUS</name>
<sequence>MDSIKIINSDQIGMSSYNKMEEEHASQNHLNNSNQTNSNQKRSCLWPHQWTLTECCCGCNVRTGSLWIGWTFLTISTFLLFGSIIGPLPPFLRWEDILFTVTKMIANLLLLVGIYKNHLKIVRISVILSLIDLVIEIGVSAVLSIIIGHPLPFFVVLFVLPLSLYFIVVVNSLANQVNSSLAFTQIFNIIIIIII</sequence>
<comment type="caution">
    <text evidence="2">The sequence shown here is derived from an EMBL/GenBank/DDBJ whole genome shotgun (WGS) entry which is preliminary data.</text>
</comment>